<dbReference type="SUPFAM" id="SSF53756">
    <property type="entry name" value="UDP-Glycosyltransferase/glycogen phosphorylase"/>
    <property type="match status" value="1"/>
</dbReference>
<evidence type="ECO:0000313" key="2">
    <source>
        <dbReference type="Proteomes" id="UP000293331"/>
    </source>
</evidence>
<proteinExistence type="predicted"/>
<dbReference type="EMBL" id="SEWG01000002">
    <property type="protein sequence ID" value="RYU91610.1"/>
    <property type="molecule type" value="Genomic_DNA"/>
</dbReference>
<dbReference type="OrthoDB" id="1406894at2"/>
<dbReference type="Proteomes" id="UP000293331">
    <property type="component" value="Unassembled WGS sequence"/>
</dbReference>
<evidence type="ECO:0008006" key="3">
    <source>
        <dbReference type="Google" id="ProtNLM"/>
    </source>
</evidence>
<sequence length="405" mass="45675">MKKIVLISVGQPSTNPRLVKEANALQDAGYKVYVIYTFWTQWAWETDKQLFKEVNWTPILAGGSPFQDKLTYFFTRLRVKAARFIAKNITLKFGIAEIALGRTYPELLKKALSVKADLYIGHIQAALPVAVKAAKKHQVKCGFDIEDLHRHEVSNDNTSFEYIISKYIDDKYLPLTDYLTASSPIIAGEYRKLYPDTDPVTILNVFPKSNAVNHMHQNKNGAIKLFWFSQTIGGGRGLSNIINALKLLGNNPFELHLLGMVDDAFKENFDTGGFPVYFHQPISPNKLIEFATQFDIGIAAENNTPYNRDICLTNKIFTYMQAGLAVIASNTTAQQALLTQYPAIGLVYQNDRIESLAVALQYYSQNNDALVNTKQASYSLALERFNWEQESISFLQTVQKTLQTS</sequence>
<keyword evidence="2" id="KW-1185">Reference proteome</keyword>
<name>A0A4V1ZC68_9SPHI</name>
<dbReference type="AlphaFoldDB" id="A0A4V1ZC68"/>
<protein>
    <recommendedName>
        <fullName evidence="3">Glycosyltransferase</fullName>
    </recommendedName>
</protein>
<evidence type="ECO:0000313" key="1">
    <source>
        <dbReference type="EMBL" id="RYU91610.1"/>
    </source>
</evidence>
<dbReference type="RefSeq" id="WP_129875867.1">
    <property type="nucleotide sequence ID" value="NZ_SEWG01000002.1"/>
</dbReference>
<reference evidence="1 2" key="1">
    <citation type="submission" date="2019-02" db="EMBL/GenBank/DDBJ databases">
        <title>Bacterial novel species Mucilaginibacter sp. 17JY9-4 isolated from soil.</title>
        <authorList>
            <person name="Jung H.-Y."/>
        </authorList>
    </citation>
    <scope>NUCLEOTIDE SEQUENCE [LARGE SCALE GENOMIC DNA]</scope>
    <source>
        <strain evidence="1 2">17JY9-4</strain>
    </source>
</reference>
<accession>A0A4V1ZC68</accession>
<comment type="caution">
    <text evidence="1">The sequence shown here is derived from an EMBL/GenBank/DDBJ whole genome shotgun (WGS) entry which is preliminary data.</text>
</comment>
<dbReference type="Gene3D" id="3.40.50.2000">
    <property type="entry name" value="Glycogen Phosphorylase B"/>
    <property type="match status" value="1"/>
</dbReference>
<gene>
    <name evidence="1" type="ORF">EWM62_06635</name>
</gene>
<organism evidence="1 2">
    <name type="scientific">Mucilaginibacter terrigena</name>
    <dbReference type="NCBI Taxonomy" id="2492395"/>
    <lineage>
        <taxon>Bacteria</taxon>
        <taxon>Pseudomonadati</taxon>
        <taxon>Bacteroidota</taxon>
        <taxon>Sphingobacteriia</taxon>
        <taxon>Sphingobacteriales</taxon>
        <taxon>Sphingobacteriaceae</taxon>
        <taxon>Mucilaginibacter</taxon>
    </lineage>
</organism>